<proteinExistence type="predicted"/>
<feature type="signal peptide" evidence="2">
    <location>
        <begin position="1"/>
        <end position="25"/>
    </location>
</feature>
<reference evidence="5" key="1">
    <citation type="submission" date="2022-11" db="UniProtKB">
        <authorList>
            <consortium name="WormBaseParasite"/>
        </authorList>
    </citation>
    <scope>IDENTIFICATION</scope>
</reference>
<feature type="domain" description="DOMON" evidence="3">
    <location>
        <begin position="300"/>
        <end position="427"/>
    </location>
</feature>
<accession>A0A915LHK4</accession>
<evidence type="ECO:0000313" key="4">
    <source>
        <dbReference type="Proteomes" id="UP000887561"/>
    </source>
</evidence>
<feature type="region of interest" description="Disordered" evidence="1">
    <location>
        <begin position="154"/>
        <end position="186"/>
    </location>
</feature>
<evidence type="ECO:0000313" key="5">
    <source>
        <dbReference type="WBParaSite" id="scaffold10960_cov260.g15200"/>
    </source>
</evidence>
<dbReference type="PROSITE" id="PS50836">
    <property type="entry name" value="DOMON"/>
    <property type="match status" value="1"/>
</dbReference>
<organism evidence="4 5">
    <name type="scientific">Meloidogyne javanica</name>
    <name type="common">Root-knot nematode worm</name>
    <dbReference type="NCBI Taxonomy" id="6303"/>
    <lineage>
        <taxon>Eukaryota</taxon>
        <taxon>Metazoa</taxon>
        <taxon>Ecdysozoa</taxon>
        <taxon>Nematoda</taxon>
        <taxon>Chromadorea</taxon>
        <taxon>Rhabditida</taxon>
        <taxon>Tylenchina</taxon>
        <taxon>Tylenchomorpha</taxon>
        <taxon>Tylenchoidea</taxon>
        <taxon>Meloidogynidae</taxon>
        <taxon>Meloidogyninae</taxon>
        <taxon>Meloidogyne</taxon>
        <taxon>Meloidogyne incognita group</taxon>
    </lineage>
</organism>
<evidence type="ECO:0000256" key="2">
    <source>
        <dbReference type="SAM" id="SignalP"/>
    </source>
</evidence>
<feature type="region of interest" description="Disordered" evidence="1">
    <location>
        <begin position="33"/>
        <end position="64"/>
    </location>
</feature>
<feature type="compositionally biased region" description="Basic and acidic residues" evidence="1">
    <location>
        <begin position="215"/>
        <end position="225"/>
    </location>
</feature>
<keyword evidence="2" id="KW-0732">Signal</keyword>
<dbReference type="InterPro" id="IPR005018">
    <property type="entry name" value="DOMON_domain"/>
</dbReference>
<feature type="region of interest" description="Disordered" evidence="1">
    <location>
        <begin position="107"/>
        <end position="129"/>
    </location>
</feature>
<dbReference type="Proteomes" id="UP000887561">
    <property type="component" value="Unplaced"/>
</dbReference>
<feature type="region of interest" description="Disordered" evidence="1">
    <location>
        <begin position="215"/>
        <end position="246"/>
    </location>
</feature>
<feature type="chain" id="PRO_5037288388" evidence="2">
    <location>
        <begin position="26"/>
        <end position="450"/>
    </location>
</feature>
<feature type="compositionally biased region" description="Gly residues" evidence="1">
    <location>
        <begin position="158"/>
        <end position="170"/>
    </location>
</feature>
<sequence>MDSLLIGPAVTTICVLLLSSVLMLAQCCKKKKPRQIPQQGLPEDGPTAAPPPTQLKVKAKGGKKGVKAKKREFWKVEDEPKVPGIGVGIDYQTLGNLDKNIFVKGQKQKDAGKAKKTPSVPAAAAKAPAGVEEAVQKEGLAAGGDYQTMADIDQNVFGGKGGNGGGGGGAPPAAATPGPSVQGSKVEAAPKEGIGQGADYQTWNNLDQNVFAKKDGAKSDADKKSAAGSGSQKEAAPKEGIGAGADYQTWNAMDKDVFLKGKKPDDDKKSSGGGKGSDDEGSKAEAAPRAGIGQDPMLDCAIAIVFTISGKNQLYIQMAAQSIYPPPPLQYIAIGFSHDKLMGNDFVSECVLNTDGSLFNDVEVYASYNLEKSKNDRTLLNSTEHSLLYGNIEGKMEDGRLYCSFTQAIRPQFSLSSSRSNLIWNLDKSFWIMGATGGAQPDEINSHDTA</sequence>
<dbReference type="PANTHER" id="PTHR46902:SF1">
    <property type="entry name" value="DOMON DOMAIN-CONTAINING PROTEIN FRRS1L"/>
    <property type="match status" value="1"/>
</dbReference>
<dbReference type="GO" id="GO:1900449">
    <property type="term" value="P:regulation of glutamate receptor signaling pathway"/>
    <property type="evidence" value="ECO:0007669"/>
    <property type="project" value="InterPro"/>
</dbReference>
<name>A0A915LHK4_MELJA</name>
<feature type="compositionally biased region" description="Basic and acidic residues" evidence="1">
    <location>
        <begin position="259"/>
        <end position="283"/>
    </location>
</feature>
<dbReference type="InterPro" id="IPR042789">
    <property type="entry name" value="FRRS1L"/>
</dbReference>
<dbReference type="AlphaFoldDB" id="A0A915LHK4"/>
<feature type="region of interest" description="Disordered" evidence="1">
    <location>
        <begin position="259"/>
        <end position="290"/>
    </location>
</feature>
<evidence type="ECO:0000256" key="1">
    <source>
        <dbReference type="SAM" id="MobiDB-lite"/>
    </source>
</evidence>
<keyword evidence="4" id="KW-1185">Reference proteome</keyword>
<evidence type="ECO:0000259" key="3">
    <source>
        <dbReference type="PROSITE" id="PS50836"/>
    </source>
</evidence>
<dbReference type="PANTHER" id="PTHR46902">
    <property type="entry name" value="DOMON DOMAIN-CONTAINING PROTEIN FRRS1L"/>
    <property type="match status" value="1"/>
</dbReference>
<protein>
    <submittedName>
        <fullName evidence="5">DOMON domain-containing protein</fullName>
    </submittedName>
</protein>
<feature type="compositionally biased region" description="Low complexity" evidence="1">
    <location>
        <begin position="117"/>
        <end position="129"/>
    </location>
</feature>
<dbReference type="WBParaSite" id="scaffold10960_cov260.g15200">
    <property type="protein sequence ID" value="scaffold10960_cov260.g15200"/>
    <property type="gene ID" value="scaffold10960_cov260.g15200"/>
</dbReference>